<evidence type="ECO:0000313" key="5">
    <source>
        <dbReference type="EMBL" id="BES94429.1"/>
    </source>
</evidence>
<dbReference type="PANTHER" id="PTHR43969">
    <property type="entry name" value="GLUTATHIONE S TRANSFERASE D10, ISOFORM A-RELATED"/>
    <property type="match status" value="1"/>
</dbReference>
<evidence type="ECO:0000259" key="3">
    <source>
        <dbReference type="PROSITE" id="PS50404"/>
    </source>
</evidence>
<protein>
    <submittedName>
        <fullName evidence="5">Glutathione S-transferase</fullName>
    </submittedName>
</protein>
<comment type="similarity">
    <text evidence="2">Belongs to the GST superfamily.</text>
</comment>
<dbReference type="CDD" id="cd03045">
    <property type="entry name" value="GST_N_Delta_Epsilon"/>
    <property type="match status" value="1"/>
</dbReference>
<evidence type="ECO:0000259" key="4">
    <source>
        <dbReference type="PROSITE" id="PS50405"/>
    </source>
</evidence>
<proteinExistence type="inferred from homology"/>
<keyword evidence="6" id="KW-1185">Reference proteome</keyword>
<gene>
    <name evidence="5" type="ORF">NTJ_07238</name>
</gene>
<sequence length="217" mass="24629">MTIDFYYSLPSAPCRSVLLAAKAIGLDLNLKLMDLMKGEHMTPEFIKINPQHCIPTLIDDGFVLLESRAIMTYLVSKYGKDDSLYPTDPKKRAVVDQRLYFDMGTLIIRFGELYYPFIFRGADLDEEKIKKFDEAFKFLDLYLGQSEWAAGDNLTVADFALVSSVSTAEACDWDINKYPNVAKWYAKCKTSISGFAEINLAGADFIRTMYITAKNKK</sequence>
<dbReference type="InterPro" id="IPR036282">
    <property type="entry name" value="Glutathione-S-Trfase_C_sf"/>
</dbReference>
<dbReference type="SFLD" id="SFLDG00358">
    <property type="entry name" value="Main_(cytGST)"/>
    <property type="match status" value="1"/>
</dbReference>
<dbReference type="InterPro" id="IPR036249">
    <property type="entry name" value="Thioredoxin-like_sf"/>
</dbReference>
<dbReference type="InterPro" id="IPR040079">
    <property type="entry name" value="Glutathione_S-Trfase"/>
</dbReference>
<dbReference type="PROSITE" id="PS50405">
    <property type="entry name" value="GST_CTER"/>
    <property type="match status" value="1"/>
</dbReference>
<feature type="domain" description="GST C-terminal" evidence="4">
    <location>
        <begin position="88"/>
        <end position="210"/>
    </location>
</feature>
<dbReference type="SUPFAM" id="SSF47616">
    <property type="entry name" value="GST C-terminal domain-like"/>
    <property type="match status" value="1"/>
</dbReference>
<dbReference type="SUPFAM" id="SSF52833">
    <property type="entry name" value="Thioredoxin-like"/>
    <property type="match status" value="1"/>
</dbReference>
<evidence type="ECO:0000256" key="2">
    <source>
        <dbReference type="RuleBase" id="RU003494"/>
    </source>
</evidence>
<dbReference type="CDD" id="cd03177">
    <property type="entry name" value="GST_C_Delta_Epsilon"/>
    <property type="match status" value="1"/>
</dbReference>
<dbReference type="Gene3D" id="1.20.1050.10">
    <property type="match status" value="1"/>
</dbReference>
<reference evidence="5 6" key="1">
    <citation type="submission" date="2023-09" db="EMBL/GenBank/DDBJ databases">
        <title>Nesidiocoris tenuis whole genome shotgun sequence.</title>
        <authorList>
            <person name="Shibata T."/>
            <person name="Shimoda M."/>
            <person name="Kobayashi T."/>
            <person name="Uehara T."/>
        </authorList>
    </citation>
    <scope>NUCLEOTIDE SEQUENCE [LARGE SCALE GENOMIC DNA]</scope>
    <source>
        <strain evidence="5 6">Japan</strain>
    </source>
</reference>
<dbReference type="InterPro" id="IPR010987">
    <property type="entry name" value="Glutathione-S-Trfase_C-like"/>
</dbReference>
<dbReference type="PROSITE" id="PS50404">
    <property type="entry name" value="GST_NTER"/>
    <property type="match status" value="1"/>
</dbReference>
<name>A0ABN7ASJ4_9HEMI</name>
<feature type="domain" description="GST N-terminal" evidence="3">
    <location>
        <begin position="1"/>
        <end position="82"/>
    </location>
</feature>
<evidence type="ECO:0000256" key="1">
    <source>
        <dbReference type="ARBA" id="ARBA00011738"/>
    </source>
</evidence>
<dbReference type="Pfam" id="PF02798">
    <property type="entry name" value="GST_N"/>
    <property type="match status" value="1"/>
</dbReference>
<dbReference type="InterPro" id="IPR004045">
    <property type="entry name" value="Glutathione_S-Trfase_N"/>
</dbReference>
<dbReference type="Pfam" id="PF00043">
    <property type="entry name" value="GST_C"/>
    <property type="match status" value="1"/>
</dbReference>
<accession>A0ABN7ASJ4</accession>
<dbReference type="Gene3D" id="3.40.30.10">
    <property type="entry name" value="Glutaredoxin"/>
    <property type="match status" value="1"/>
</dbReference>
<dbReference type="PANTHER" id="PTHR43969:SF9">
    <property type="entry name" value="GLUTATHIONE S TRANSFERASE D10, ISOFORM A-RELATED"/>
    <property type="match status" value="1"/>
</dbReference>
<dbReference type="Proteomes" id="UP001307889">
    <property type="component" value="Chromosome 5"/>
</dbReference>
<evidence type="ECO:0000313" key="6">
    <source>
        <dbReference type="Proteomes" id="UP001307889"/>
    </source>
</evidence>
<dbReference type="EMBL" id="AP028913">
    <property type="protein sequence ID" value="BES94429.1"/>
    <property type="molecule type" value="Genomic_DNA"/>
</dbReference>
<dbReference type="SFLD" id="SFLDS00019">
    <property type="entry name" value="Glutathione_Transferase_(cytos"/>
    <property type="match status" value="1"/>
</dbReference>
<organism evidence="5 6">
    <name type="scientific">Nesidiocoris tenuis</name>
    <dbReference type="NCBI Taxonomy" id="355587"/>
    <lineage>
        <taxon>Eukaryota</taxon>
        <taxon>Metazoa</taxon>
        <taxon>Ecdysozoa</taxon>
        <taxon>Arthropoda</taxon>
        <taxon>Hexapoda</taxon>
        <taxon>Insecta</taxon>
        <taxon>Pterygota</taxon>
        <taxon>Neoptera</taxon>
        <taxon>Paraneoptera</taxon>
        <taxon>Hemiptera</taxon>
        <taxon>Heteroptera</taxon>
        <taxon>Panheteroptera</taxon>
        <taxon>Cimicomorpha</taxon>
        <taxon>Miridae</taxon>
        <taxon>Dicyphina</taxon>
        <taxon>Nesidiocoris</taxon>
    </lineage>
</organism>
<dbReference type="SFLD" id="SFLDG01153">
    <property type="entry name" value="Main.4:_Theta-like"/>
    <property type="match status" value="1"/>
</dbReference>
<dbReference type="InterPro" id="IPR004046">
    <property type="entry name" value="GST_C"/>
</dbReference>
<comment type="subunit">
    <text evidence="1">Homodimer.</text>
</comment>